<reference evidence="1" key="1">
    <citation type="submission" date="2022-02" db="EMBL/GenBank/DDBJ databases">
        <authorList>
            <person name="Leng L."/>
        </authorList>
    </citation>
    <scope>NUCLEOTIDE SEQUENCE</scope>
    <source>
        <strain evidence="1">JI</strain>
    </source>
</reference>
<protein>
    <submittedName>
        <fullName evidence="1">Uncharacterized protein</fullName>
    </submittedName>
</protein>
<sequence>MMTETIPVFCPNTKREVIGLLKLNPSIYDNDIKPEYDLILCTGKINDCDKAAFSCPLSNICACKLQ</sequence>
<gene>
    <name evidence="1" type="ORF">L7E55_11390</name>
</gene>
<accession>A0A9X4H703</accession>
<evidence type="ECO:0000313" key="1">
    <source>
        <dbReference type="EMBL" id="MDF9408954.1"/>
    </source>
</evidence>
<dbReference type="AlphaFoldDB" id="A0A9X4H703"/>
<keyword evidence="2" id="KW-1185">Reference proteome</keyword>
<dbReference type="EMBL" id="JAKOAV010000021">
    <property type="protein sequence ID" value="MDF9408954.1"/>
    <property type="molecule type" value="Genomic_DNA"/>
</dbReference>
<comment type="caution">
    <text evidence="1">The sequence shown here is derived from an EMBL/GenBank/DDBJ whole genome shotgun (WGS) entry which is preliminary data.</text>
</comment>
<organism evidence="1 2">
    <name type="scientific">Pelotomaculum isophthalicicum JI</name>
    <dbReference type="NCBI Taxonomy" id="947010"/>
    <lineage>
        <taxon>Bacteria</taxon>
        <taxon>Bacillati</taxon>
        <taxon>Bacillota</taxon>
        <taxon>Clostridia</taxon>
        <taxon>Eubacteriales</taxon>
        <taxon>Desulfotomaculaceae</taxon>
        <taxon>Pelotomaculum</taxon>
    </lineage>
</organism>
<proteinExistence type="predicted"/>
<dbReference type="Proteomes" id="UP001154312">
    <property type="component" value="Unassembled WGS sequence"/>
</dbReference>
<name>A0A9X4H703_9FIRM</name>
<evidence type="ECO:0000313" key="2">
    <source>
        <dbReference type="Proteomes" id="UP001154312"/>
    </source>
</evidence>
<dbReference type="RefSeq" id="WP_277444362.1">
    <property type="nucleotide sequence ID" value="NZ_JAKOAV010000021.1"/>
</dbReference>